<evidence type="ECO:0000256" key="5">
    <source>
        <dbReference type="ARBA" id="ARBA00022840"/>
    </source>
</evidence>
<evidence type="ECO:0000256" key="7">
    <source>
        <dbReference type="ARBA" id="ARBA00022993"/>
    </source>
</evidence>
<dbReference type="InterPro" id="IPR014729">
    <property type="entry name" value="Rossmann-like_a/b/a_fold"/>
</dbReference>
<keyword evidence="12" id="KW-1185">Reference proteome</keyword>
<dbReference type="HAMAP" id="MF_00151">
    <property type="entry name" value="PPAT_bact"/>
    <property type="match status" value="1"/>
</dbReference>
<dbReference type="GO" id="GO:0005524">
    <property type="term" value="F:ATP binding"/>
    <property type="evidence" value="ECO:0007669"/>
    <property type="project" value="UniProtKB-KW"/>
</dbReference>
<keyword evidence="7 9" id="KW-0173">Coenzyme A biosynthesis</keyword>
<evidence type="ECO:0000256" key="4">
    <source>
        <dbReference type="ARBA" id="ARBA00022741"/>
    </source>
</evidence>
<feature type="binding site" evidence="9">
    <location>
        <position position="41"/>
    </location>
    <ligand>
        <name>substrate</name>
    </ligand>
</feature>
<keyword evidence="2 9" id="KW-0808">Transferase</keyword>
<comment type="subunit">
    <text evidence="9">Homohexamer.</text>
</comment>
<evidence type="ECO:0000313" key="12">
    <source>
        <dbReference type="Proteomes" id="UP000261080"/>
    </source>
</evidence>
<evidence type="ECO:0000313" key="11">
    <source>
        <dbReference type="EMBL" id="RGE90007.1"/>
    </source>
</evidence>
<dbReference type="SUPFAM" id="SSF52374">
    <property type="entry name" value="Nucleotidylyl transferase"/>
    <property type="match status" value="1"/>
</dbReference>
<reference evidence="11 12" key="1">
    <citation type="submission" date="2018-08" db="EMBL/GenBank/DDBJ databases">
        <title>A genome reference for cultivated species of the human gut microbiota.</title>
        <authorList>
            <person name="Zou Y."/>
            <person name="Xue W."/>
            <person name="Luo G."/>
        </authorList>
    </citation>
    <scope>NUCLEOTIDE SEQUENCE [LARGE SCALE GENOMIC DNA]</scope>
    <source>
        <strain evidence="11 12">AF37-2AT</strain>
    </source>
</reference>
<keyword evidence="6 9" id="KW-0460">Magnesium</keyword>
<dbReference type="AlphaFoldDB" id="A0A3E3K5N1"/>
<dbReference type="EMBL" id="QVLX01000001">
    <property type="protein sequence ID" value="RGE90007.1"/>
    <property type="molecule type" value="Genomic_DNA"/>
</dbReference>
<comment type="pathway">
    <text evidence="9">Cofactor biosynthesis; coenzyme A biosynthesis; CoA from (R)-pantothenate: step 4/5.</text>
</comment>
<dbReference type="InterPro" id="IPR001980">
    <property type="entry name" value="PPAT"/>
</dbReference>
<dbReference type="RefSeq" id="WP_024732575.1">
    <property type="nucleotide sequence ID" value="NZ_BAABYU010000001.1"/>
</dbReference>
<feature type="site" description="Transition state stabilizer" evidence="9">
    <location>
        <position position="17"/>
    </location>
</feature>
<feature type="binding site" evidence="9">
    <location>
        <begin position="88"/>
        <end position="90"/>
    </location>
    <ligand>
        <name>ATP</name>
        <dbReference type="ChEBI" id="CHEBI:30616"/>
    </ligand>
</feature>
<keyword evidence="4 9" id="KW-0547">Nucleotide-binding</keyword>
<evidence type="ECO:0000256" key="6">
    <source>
        <dbReference type="ARBA" id="ARBA00022842"/>
    </source>
</evidence>
<accession>A0A3E3K5N1</accession>
<dbReference type="GO" id="GO:0005737">
    <property type="term" value="C:cytoplasm"/>
    <property type="evidence" value="ECO:0007669"/>
    <property type="project" value="UniProtKB-SubCell"/>
</dbReference>
<evidence type="ECO:0000256" key="9">
    <source>
        <dbReference type="HAMAP-Rule" id="MF_00151"/>
    </source>
</evidence>
<keyword evidence="1 9" id="KW-0963">Cytoplasm</keyword>
<dbReference type="EC" id="2.7.7.3" evidence="9"/>
<comment type="subcellular location">
    <subcellularLocation>
        <location evidence="9">Cytoplasm</location>
    </subcellularLocation>
</comment>
<comment type="cofactor">
    <cofactor evidence="9">
        <name>Mg(2+)</name>
        <dbReference type="ChEBI" id="CHEBI:18420"/>
    </cofactor>
</comment>
<feature type="binding site" evidence="9">
    <location>
        <position position="98"/>
    </location>
    <ligand>
        <name>ATP</name>
        <dbReference type="ChEBI" id="CHEBI:30616"/>
    </ligand>
</feature>
<gene>
    <name evidence="9" type="primary">coaD</name>
    <name evidence="11" type="ORF">DW016_01740</name>
</gene>
<dbReference type="CDD" id="cd02163">
    <property type="entry name" value="PPAT"/>
    <property type="match status" value="1"/>
</dbReference>
<evidence type="ECO:0000256" key="3">
    <source>
        <dbReference type="ARBA" id="ARBA00022695"/>
    </source>
</evidence>
<feature type="binding site" evidence="9">
    <location>
        <position position="9"/>
    </location>
    <ligand>
        <name>substrate</name>
    </ligand>
</feature>
<keyword evidence="5 9" id="KW-0067">ATP-binding</keyword>
<feature type="binding site" evidence="9">
    <location>
        <position position="87"/>
    </location>
    <ligand>
        <name>substrate</name>
    </ligand>
</feature>
<protein>
    <recommendedName>
        <fullName evidence="9">Phosphopantetheine adenylyltransferase</fullName>
        <ecNumber evidence="9">2.7.7.3</ecNumber>
    </recommendedName>
    <alternativeName>
        <fullName evidence="9">Dephospho-CoA pyrophosphorylase</fullName>
    </alternativeName>
    <alternativeName>
        <fullName evidence="9">Pantetheine-phosphate adenylyltransferase</fullName>
        <shortName evidence="9">PPAT</shortName>
    </alternativeName>
</protein>
<feature type="binding site" evidence="9">
    <location>
        <position position="17"/>
    </location>
    <ligand>
        <name>ATP</name>
        <dbReference type="ChEBI" id="CHEBI:30616"/>
    </ligand>
</feature>
<dbReference type="InterPro" id="IPR004821">
    <property type="entry name" value="Cyt_trans-like"/>
</dbReference>
<dbReference type="Gene3D" id="3.40.50.620">
    <property type="entry name" value="HUPs"/>
    <property type="match status" value="1"/>
</dbReference>
<comment type="catalytic activity">
    <reaction evidence="8 9">
        <text>(R)-4'-phosphopantetheine + ATP + H(+) = 3'-dephospho-CoA + diphosphate</text>
        <dbReference type="Rhea" id="RHEA:19801"/>
        <dbReference type="ChEBI" id="CHEBI:15378"/>
        <dbReference type="ChEBI" id="CHEBI:30616"/>
        <dbReference type="ChEBI" id="CHEBI:33019"/>
        <dbReference type="ChEBI" id="CHEBI:57328"/>
        <dbReference type="ChEBI" id="CHEBI:61723"/>
        <dbReference type="EC" id="2.7.7.3"/>
    </reaction>
</comment>
<dbReference type="PANTHER" id="PTHR21342">
    <property type="entry name" value="PHOSPHOPANTETHEINE ADENYLYLTRANSFERASE"/>
    <property type="match status" value="1"/>
</dbReference>
<feature type="domain" description="Cytidyltransferase-like" evidence="10">
    <location>
        <begin position="5"/>
        <end position="133"/>
    </location>
</feature>
<dbReference type="PRINTS" id="PR01020">
    <property type="entry name" value="LPSBIOSNTHSS"/>
</dbReference>
<evidence type="ECO:0000259" key="10">
    <source>
        <dbReference type="Pfam" id="PF01467"/>
    </source>
</evidence>
<dbReference type="OrthoDB" id="9806661at2"/>
<dbReference type="NCBIfam" id="TIGR01510">
    <property type="entry name" value="coaD_prev_kdtB"/>
    <property type="match status" value="1"/>
</dbReference>
<feature type="binding site" evidence="9">
    <location>
        <position position="73"/>
    </location>
    <ligand>
        <name>substrate</name>
    </ligand>
</feature>
<dbReference type="UniPathway" id="UPA00241">
    <property type="reaction ID" value="UER00355"/>
</dbReference>
<feature type="binding site" evidence="9">
    <location>
        <begin position="9"/>
        <end position="10"/>
    </location>
    <ligand>
        <name>ATP</name>
        <dbReference type="ChEBI" id="CHEBI:30616"/>
    </ligand>
</feature>
<dbReference type="GO" id="GO:0004595">
    <property type="term" value="F:pantetheine-phosphate adenylyltransferase activity"/>
    <property type="evidence" value="ECO:0007669"/>
    <property type="project" value="UniProtKB-UniRule"/>
</dbReference>
<name>A0A3E3K5N1_9FIRM</name>
<comment type="function">
    <text evidence="9">Reversibly transfers an adenylyl group from ATP to 4'-phosphopantetheine, yielding dephospho-CoA (dPCoA) and pyrophosphate.</text>
</comment>
<comment type="caution">
    <text evidence="11">The sequence shown here is derived from an EMBL/GenBank/DDBJ whole genome shotgun (WGS) entry which is preliminary data.</text>
</comment>
<evidence type="ECO:0000256" key="1">
    <source>
        <dbReference type="ARBA" id="ARBA00022490"/>
    </source>
</evidence>
<dbReference type="GeneID" id="97192721"/>
<comment type="similarity">
    <text evidence="9">Belongs to the bacterial CoaD family.</text>
</comment>
<organism evidence="11 12">
    <name type="scientific">Sellimonas intestinalis</name>
    <dbReference type="NCBI Taxonomy" id="1653434"/>
    <lineage>
        <taxon>Bacteria</taxon>
        <taxon>Bacillati</taxon>
        <taxon>Bacillota</taxon>
        <taxon>Clostridia</taxon>
        <taxon>Lachnospirales</taxon>
        <taxon>Lachnospiraceae</taxon>
        <taxon>Sellimonas</taxon>
    </lineage>
</organism>
<sequence length="166" mass="18973">MIKAVYPGSFDPVTFGHLDIITRASKVVDELIIGVLINQKKTPLFTMDERLHLLQEATKEFPNVTVKAFEGLTVEFAKENNARLIIRGLRAVTDFEYEMQLAQINHSVDQEIDTMFFTTSLEYAFLSSTLVKEFAYYGSDTTRYVPEVVAKALKEKFPEKENPLQK</sequence>
<feature type="binding site" evidence="9">
    <location>
        <begin position="123"/>
        <end position="129"/>
    </location>
    <ligand>
        <name>ATP</name>
        <dbReference type="ChEBI" id="CHEBI:30616"/>
    </ligand>
</feature>
<evidence type="ECO:0000256" key="2">
    <source>
        <dbReference type="ARBA" id="ARBA00022679"/>
    </source>
</evidence>
<keyword evidence="3 9" id="KW-0548">Nucleotidyltransferase</keyword>
<evidence type="ECO:0000256" key="8">
    <source>
        <dbReference type="ARBA" id="ARBA00029346"/>
    </source>
</evidence>
<dbReference type="Pfam" id="PF01467">
    <property type="entry name" value="CTP_transf_like"/>
    <property type="match status" value="1"/>
</dbReference>
<dbReference type="PANTHER" id="PTHR21342:SF1">
    <property type="entry name" value="PHOSPHOPANTETHEINE ADENYLYLTRANSFERASE"/>
    <property type="match status" value="1"/>
</dbReference>
<dbReference type="Proteomes" id="UP000261080">
    <property type="component" value="Unassembled WGS sequence"/>
</dbReference>
<proteinExistence type="inferred from homology"/>
<dbReference type="GO" id="GO:0015937">
    <property type="term" value="P:coenzyme A biosynthetic process"/>
    <property type="evidence" value="ECO:0007669"/>
    <property type="project" value="UniProtKB-UniRule"/>
</dbReference>
<dbReference type="NCBIfam" id="TIGR00125">
    <property type="entry name" value="cyt_tran_rel"/>
    <property type="match status" value="1"/>
</dbReference>